<dbReference type="EMBL" id="JBHUDJ010000002">
    <property type="protein sequence ID" value="MFD1586501.1"/>
    <property type="molecule type" value="Genomic_DNA"/>
</dbReference>
<dbReference type="InterPro" id="IPR055978">
    <property type="entry name" value="DUF7556"/>
</dbReference>
<keyword evidence="2" id="KW-1185">Reference proteome</keyword>
<sequence length="57" mass="6130">MEQETSPIDGQLGEERMVVAAFDEAATGREFIIADISHDGSWISVAADDAVSLRAHL</sequence>
<accession>A0ABD6C9W8</accession>
<protein>
    <submittedName>
        <fullName evidence="1">Uncharacterized protein</fullName>
    </submittedName>
</protein>
<evidence type="ECO:0000313" key="1">
    <source>
        <dbReference type="EMBL" id="MFD1586501.1"/>
    </source>
</evidence>
<dbReference type="AlphaFoldDB" id="A0ABD6C9W8"/>
<dbReference type="RefSeq" id="WP_247379587.1">
    <property type="nucleotide sequence ID" value="NZ_JALLGV010000007.1"/>
</dbReference>
<evidence type="ECO:0000313" key="2">
    <source>
        <dbReference type="Proteomes" id="UP001597119"/>
    </source>
</evidence>
<comment type="caution">
    <text evidence="1">The sequence shown here is derived from an EMBL/GenBank/DDBJ whole genome shotgun (WGS) entry which is preliminary data.</text>
</comment>
<gene>
    <name evidence="1" type="ORF">ACFR9U_05875</name>
</gene>
<dbReference type="Pfam" id="PF24433">
    <property type="entry name" value="DUF7556"/>
    <property type="match status" value="1"/>
</dbReference>
<organism evidence="1 2">
    <name type="scientific">Halorientalis brevis</name>
    <dbReference type="NCBI Taxonomy" id="1126241"/>
    <lineage>
        <taxon>Archaea</taxon>
        <taxon>Methanobacteriati</taxon>
        <taxon>Methanobacteriota</taxon>
        <taxon>Stenosarchaea group</taxon>
        <taxon>Halobacteria</taxon>
        <taxon>Halobacteriales</taxon>
        <taxon>Haloarculaceae</taxon>
        <taxon>Halorientalis</taxon>
    </lineage>
</organism>
<proteinExistence type="predicted"/>
<name>A0ABD6C9W8_9EURY</name>
<dbReference type="Proteomes" id="UP001597119">
    <property type="component" value="Unassembled WGS sequence"/>
</dbReference>
<reference evidence="1 2" key="1">
    <citation type="journal article" date="2019" name="Int. J. Syst. Evol. Microbiol.">
        <title>The Global Catalogue of Microorganisms (GCM) 10K type strain sequencing project: providing services to taxonomists for standard genome sequencing and annotation.</title>
        <authorList>
            <consortium name="The Broad Institute Genomics Platform"/>
            <consortium name="The Broad Institute Genome Sequencing Center for Infectious Disease"/>
            <person name="Wu L."/>
            <person name="Ma J."/>
        </authorList>
    </citation>
    <scope>NUCLEOTIDE SEQUENCE [LARGE SCALE GENOMIC DNA]</scope>
    <source>
        <strain evidence="1 2">CGMCC 1.12125</strain>
    </source>
</reference>